<keyword evidence="4" id="KW-0325">Glycoprotein</keyword>
<dbReference type="GeneTree" id="ENSGT01100000263478"/>
<gene>
    <name evidence="8" type="primary">LILRA4</name>
</gene>
<keyword evidence="2" id="KW-0677">Repeat</keyword>
<evidence type="ECO:0000256" key="5">
    <source>
        <dbReference type="ARBA" id="ARBA00023319"/>
    </source>
</evidence>
<dbReference type="Proteomes" id="UP000001519">
    <property type="component" value="Chromosome 19"/>
</dbReference>
<evidence type="ECO:0000256" key="6">
    <source>
        <dbReference type="SAM" id="SignalP"/>
    </source>
</evidence>
<evidence type="ECO:0000256" key="1">
    <source>
        <dbReference type="ARBA" id="ARBA00022729"/>
    </source>
</evidence>
<dbReference type="InterPro" id="IPR013151">
    <property type="entry name" value="Immunoglobulin_dom"/>
</dbReference>
<organism evidence="8 9">
    <name type="scientific">Gorilla gorilla gorilla</name>
    <name type="common">Western lowland gorilla</name>
    <dbReference type="NCBI Taxonomy" id="9595"/>
    <lineage>
        <taxon>Eukaryota</taxon>
        <taxon>Metazoa</taxon>
        <taxon>Chordata</taxon>
        <taxon>Craniata</taxon>
        <taxon>Vertebrata</taxon>
        <taxon>Euteleostomi</taxon>
        <taxon>Mammalia</taxon>
        <taxon>Eutheria</taxon>
        <taxon>Euarchontoglires</taxon>
        <taxon>Primates</taxon>
        <taxon>Haplorrhini</taxon>
        <taxon>Catarrhini</taxon>
        <taxon>Hominidae</taxon>
        <taxon>Gorilla</taxon>
    </lineage>
</organism>
<evidence type="ECO:0000313" key="9">
    <source>
        <dbReference type="Proteomes" id="UP000001519"/>
    </source>
</evidence>
<keyword evidence="5" id="KW-0393">Immunoglobulin domain</keyword>
<dbReference type="Ensembl" id="ENSGGOT00000032758.2">
    <property type="protein sequence ID" value="ENSGGOP00000019336.2"/>
    <property type="gene ID" value="ENSGGOG00000013789.3"/>
</dbReference>
<dbReference type="PANTHER" id="PTHR11738">
    <property type="entry name" value="MHC CLASS I NK CELL RECEPTOR"/>
    <property type="match status" value="1"/>
</dbReference>
<dbReference type="AlphaFoldDB" id="G3RU59"/>
<evidence type="ECO:0000256" key="4">
    <source>
        <dbReference type="ARBA" id="ARBA00023180"/>
    </source>
</evidence>
<reference evidence="9" key="1">
    <citation type="submission" date="2011-05" db="EMBL/GenBank/DDBJ databases">
        <title>Insights into the evolution of the great apes provided by the gorilla genome.</title>
        <authorList>
            <person name="Scally A."/>
        </authorList>
    </citation>
    <scope>NUCLEOTIDE SEQUENCE [LARGE SCALE GENOMIC DNA]</scope>
</reference>
<accession>G3RU59</accession>
<dbReference type="Pfam" id="PF13895">
    <property type="entry name" value="Ig_2"/>
    <property type="match status" value="2"/>
</dbReference>
<dbReference type="FunFam" id="2.60.40.10:FF:000049">
    <property type="entry name" value="Leukocyte immunoglobulin-like receptor subfamily B member 1"/>
    <property type="match status" value="3"/>
</dbReference>
<dbReference type="PROSITE" id="PS50835">
    <property type="entry name" value="IG_LIKE"/>
    <property type="match status" value="2"/>
</dbReference>
<keyword evidence="9" id="KW-1185">Reference proteome</keyword>
<dbReference type="InterPro" id="IPR050412">
    <property type="entry name" value="Ig-like_Receptors_ImmuneReg"/>
</dbReference>
<evidence type="ECO:0000256" key="2">
    <source>
        <dbReference type="ARBA" id="ARBA00022737"/>
    </source>
</evidence>
<evidence type="ECO:0000259" key="7">
    <source>
        <dbReference type="PROSITE" id="PS50835"/>
    </source>
</evidence>
<dbReference type="SUPFAM" id="SSF48726">
    <property type="entry name" value="Immunoglobulin"/>
    <property type="match status" value="3"/>
</dbReference>
<dbReference type="Gene3D" id="2.60.40.10">
    <property type="entry name" value="Immunoglobulins"/>
    <property type="match status" value="3"/>
</dbReference>
<dbReference type="InterPro" id="IPR007110">
    <property type="entry name" value="Ig-like_dom"/>
</dbReference>
<dbReference type="InterPro" id="IPR036179">
    <property type="entry name" value="Ig-like_dom_sf"/>
</dbReference>
<reference evidence="8 9" key="2">
    <citation type="journal article" date="2012" name="Nature">
        <title>Insights into hominid evolution from the gorilla genome sequence.</title>
        <authorList>
            <person name="Scally A."/>
            <person name="Dutheil J.Y."/>
            <person name="Hillier L.W."/>
            <person name="Jordan G.E."/>
            <person name="Goodhead I."/>
            <person name="Herrero J."/>
            <person name="Hobolth A."/>
            <person name="Lappalainen T."/>
            <person name="Mailund T."/>
            <person name="Marques-Bonet T."/>
            <person name="McCarthy S."/>
            <person name="Montgomery S.H."/>
            <person name="Schwalie P.C."/>
            <person name="Tang Y.A."/>
            <person name="Ward M.C."/>
            <person name="Xue Y."/>
            <person name="Yngvadottir B."/>
            <person name="Alkan C."/>
            <person name="Andersen L.N."/>
            <person name="Ayub Q."/>
            <person name="Ball E.V."/>
            <person name="Beal K."/>
            <person name="Bradley B.J."/>
            <person name="Chen Y."/>
            <person name="Clee C.M."/>
            <person name="Fitzgerald S."/>
            <person name="Graves T.A."/>
            <person name="Gu Y."/>
            <person name="Heath P."/>
            <person name="Heger A."/>
            <person name="Karakoc E."/>
            <person name="Kolb-Kokocinski A."/>
            <person name="Laird G.K."/>
            <person name="Lunter G."/>
            <person name="Meader S."/>
            <person name="Mort M."/>
            <person name="Mullikin J.C."/>
            <person name="Munch K."/>
            <person name="O'Connor T.D."/>
            <person name="Phillips A.D."/>
            <person name="Prado-Martinez J."/>
            <person name="Rogers A.S."/>
            <person name="Sajjadian S."/>
            <person name="Schmidt D."/>
            <person name="Shaw K."/>
            <person name="Simpson J.T."/>
            <person name="Stenson P.D."/>
            <person name="Turner D.J."/>
            <person name="Vigilant L."/>
            <person name="Vilella A.J."/>
            <person name="Whitener W."/>
            <person name="Zhu B."/>
            <person name="Cooper D.N."/>
            <person name="de Jong P."/>
            <person name="Dermitzakis E.T."/>
            <person name="Eichler E.E."/>
            <person name="Flicek P."/>
            <person name="Goldman N."/>
            <person name="Mundy N.I."/>
            <person name="Ning Z."/>
            <person name="Odom D.T."/>
            <person name="Ponting C.P."/>
            <person name="Quail M.A."/>
            <person name="Ryder O.A."/>
            <person name="Searle S.M."/>
            <person name="Warren W.C."/>
            <person name="Wilson R.K."/>
            <person name="Schierup M.H."/>
            <person name="Rogers J."/>
            <person name="Tyler-Smith C."/>
            <person name="Durbin R."/>
        </authorList>
    </citation>
    <scope>NUCLEOTIDE SEQUENCE [LARGE SCALE GENOMIC DNA]</scope>
</reference>
<proteinExistence type="predicted"/>
<reference evidence="8" key="4">
    <citation type="submission" date="2025-09" db="UniProtKB">
        <authorList>
            <consortium name="Ensembl"/>
        </authorList>
    </citation>
    <scope>IDENTIFICATION</scope>
</reference>
<evidence type="ECO:0000256" key="3">
    <source>
        <dbReference type="ARBA" id="ARBA00023157"/>
    </source>
</evidence>
<keyword evidence="3" id="KW-1015">Disulfide bond</keyword>
<dbReference type="Bgee" id="ENSGGOG00000013789">
    <property type="expression patterns" value="Expressed in prefrontal cortex"/>
</dbReference>
<dbReference type="GO" id="GO:0007166">
    <property type="term" value="P:cell surface receptor signaling pathway"/>
    <property type="evidence" value="ECO:0007669"/>
    <property type="project" value="UniProtKB-ARBA"/>
</dbReference>
<feature type="signal peptide" evidence="6">
    <location>
        <begin position="1"/>
        <end position="16"/>
    </location>
</feature>
<feature type="chain" id="PRO_5014186925" evidence="6">
    <location>
        <begin position="17"/>
        <end position="402"/>
    </location>
</feature>
<sequence>MTLILTTLLFFGLRTSWDLTCDFLPENLLKPILWAEPGPVITWNNPVTIWCQGTLEAQGYRLDKEGNSMSRHILKTLESENKVKFSIPSMMWEHAGRYHCYYQSPAGWSDPSDPLELVVTAYSRPTLSALPSPVVTSGVNVTLRCASRLGLGRFTLIEEGDHRLSWTLNSHQHNHGKFQALFPMGPLTFSNRGTFRCYGYENKTPYVWSEPSDPLQLLVSGQIPDRPSLSVQPGPTVTSGEKVTLLCQSWGPMFTFLLTKEGAAHPPLRLSSTYRAHKYQAEFPMSPVTSAHAGTYRCYGSRSSNPYLLSHPSEPLELVVSGATETLNPAQKKSDSKTAPHLQDYTVENLIRMGVAGLVLLFLGILLFEAQHSQRSPPRCSQEANSRKDNAPFRVVEPWEQI</sequence>
<dbReference type="InterPro" id="IPR013783">
    <property type="entry name" value="Ig-like_fold"/>
</dbReference>
<evidence type="ECO:0000313" key="8">
    <source>
        <dbReference type="Ensembl" id="ENSGGOP00000019336.2"/>
    </source>
</evidence>
<dbReference type="InterPro" id="IPR003599">
    <property type="entry name" value="Ig_sub"/>
</dbReference>
<reference evidence="8" key="3">
    <citation type="submission" date="2025-08" db="UniProtKB">
        <authorList>
            <consortium name="Ensembl"/>
        </authorList>
    </citation>
    <scope>IDENTIFICATION</scope>
</reference>
<dbReference type="HOGENOM" id="CLU_021100_2_3_1"/>
<keyword evidence="1 6" id="KW-0732">Signal</keyword>
<dbReference type="Pfam" id="PF00047">
    <property type="entry name" value="ig"/>
    <property type="match status" value="1"/>
</dbReference>
<feature type="domain" description="Ig-like" evidence="7">
    <location>
        <begin position="125"/>
        <end position="197"/>
    </location>
</feature>
<dbReference type="CDD" id="cd05751">
    <property type="entry name" value="IgC2_D1_LILR_KIR_like"/>
    <property type="match status" value="1"/>
</dbReference>
<dbReference type="SMART" id="SM00409">
    <property type="entry name" value="IG"/>
    <property type="match status" value="3"/>
</dbReference>
<name>G3RU59_GORGO</name>
<protein>
    <submittedName>
        <fullName evidence="8">Leukocyte immunoglobulin like receptor A4</fullName>
    </submittedName>
</protein>
<dbReference type="PANTHER" id="PTHR11738:SF98">
    <property type="entry name" value="LEUKOCYTE IMMUNOGLOBULIN-LIKE RECEPTOR SUBFAMILY A MEMBER 4"/>
    <property type="match status" value="1"/>
</dbReference>
<feature type="domain" description="Ig-like" evidence="7">
    <location>
        <begin position="227"/>
        <end position="310"/>
    </location>
</feature>
<dbReference type="EMBL" id="CABD030114805">
    <property type="status" value="NOT_ANNOTATED_CDS"/>
    <property type="molecule type" value="Genomic_DNA"/>
</dbReference>